<dbReference type="InterPro" id="IPR029060">
    <property type="entry name" value="PIN-like_dom_sf"/>
</dbReference>
<sequence length="139" mass="15203">MIVLDTNILSELIRAIPEPRVVAWLEAQTMDVLFTTAVSRGEMLYGVCILPAGRHRDALLHEVEAIFSTDMAGRVLPYDSAAAEVHATLAAMRRAQGRPISQSDAMIASIARSRGAMLATRNVRDFEDCGVTVIDPWHA</sequence>
<reference evidence="10 11" key="1">
    <citation type="submission" date="2017-10" db="EMBL/GenBank/DDBJ databases">
        <title>Whole genome sequencing of Pseudoxanthomonas broegbernensis DSM 12573(T).</title>
        <authorList>
            <person name="Kumar S."/>
            <person name="Bansal K."/>
            <person name="Kaur A."/>
            <person name="Patil P."/>
            <person name="Sharma S."/>
            <person name="Patil P.B."/>
        </authorList>
    </citation>
    <scope>NUCLEOTIDE SEQUENCE [LARGE SCALE GENOMIC DNA]</scope>
    <source>
        <strain evidence="10 11">DSM 12573</strain>
    </source>
</reference>
<evidence type="ECO:0000313" key="11">
    <source>
        <dbReference type="Proteomes" id="UP000462066"/>
    </source>
</evidence>
<evidence type="ECO:0000256" key="8">
    <source>
        <dbReference type="HAMAP-Rule" id="MF_00265"/>
    </source>
</evidence>
<dbReference type="AlphaFoldDB" id="A0A7V8K7L2"/>
<keyword evidence="5 8" id="KW-0378">Hydrolase</keyword>
<keyword evidence="4 8" id="KW-0479">Metal-binding</keyword>
<dbReference type="GO" id="GO:0016787">
    <property type="term" value="F:hydrolase activity"/>
    <property type="evidence" value="ECO:0007669"/>
    <property type="project" value="UniProtKB-KW"/>
</dbReference>
<dbReference type="Pfam" id="PF01850">
    <property type="entry name" value="PIN"/>
    <property type="match status" value="1"/>
</dbReference>
<evidence type="ECO:0000256" key="1">
    <source>
        <dbReference type="ARBA" id="ARBA00001946"/>
    </source>
</evidence>
<feature type="domain" description="PIN" evidence="9">
    <location>
        <begin position="2"/>
        <end position="126"/>
    </location>
</feature>
<keyword evidence="3 8" id="KW-0540">Nuclease</keyword>
<dbReference type="HAMAP" id="MF_00265">
    <property type="entry name" value="VapC_Nob1"/>
    <property type="match status" value="1"/>
</dbReference>
<dbReference type="GO" id="GO:0090729">
    <property type="term" value="F:toxin activity"/>
    <property type="evidence" value="ECO:0007669"/>
    <property type="project" value="UniProtKB-KW"/>
</dbReference>
<dbReference type="GO" id="GO:0000287">
    <property type="term" value="F:magnesium ion binding"/>
    <property type="evidence" value="ECO:0007669"/>
    <property type="project" value="UniProtKB-UniRule"/>
</dbReference>
<accession>A0A7V8K7L2</accession>
<dbReference type="EMBL" id="MWIP01000003">
    <property type="protein sequence ID" value="KAF1687312.1"/>
    <property type="molecule type" value="Genomic_DNA"/>
</dbReference>
<dbReference type="Proteomes" id="UP000462066">
    <property type="component" value="Unassembled WGS sequence"/>
</dbReference>
<feature type="binding site" evidence="8">
    <location>
        <position position="104"/>
    </location>
    <ligand>
        <name>Mg(2+)</name>
        <dbReference type="ChEBI" id="CHEBI:18420"/>
    </ligand>
</feature>
<dbReference type="InterPro" id="IPR022907">
    <property type="entry name" value="VapC_family"/>
</dbReference>
<comment type="similarity">
    <text evidence="7 8">Belongs to the PINc/VapC protein family.</text>
</comment>
<keyword evidence="8" id="KW-0800">Toxin</keyword>
<protein>
    <recommendedName>
        <fullName evidence="8">Ribonuclease VapC</fullName>
        <shortName evidence="8">RNase VapC</shortName>
        <ecNumber evidence="8">3.1.-.-</ecNumber>
    </recommendedName>
    <alternativeName>
        <fullName evidence="8">Toxin VapC</fullName>
    </alternativeName>
</protein>
<evidence type="ECO:0000313" key="10">
    <source>
        <dbReference type="EMBL" id="KAF1687312.1"/>
    </source>
</evidence>
<keyword evidence="2 8" id="KW-1277">Toxin-antitoxin system</keyword>
<keyword evidence="6 8" id="KW-0460">Magnesium</keyword>
<dbReference type="SUPFAM" id="SSF88723">
    <property type="entry name" value="PIN domain-like"/>
    <property type="match status" value="1"/>
</dbReference>
<dbReference type="CDD" id="cd18731">
    <property type="entry name" value="PIN_NgFitB-like"/>
    <property type="match status" value="1"/>
</dbReference>
<comment type="caution">
    <text evidence="10">The sequence shown here is derived from an EMBL/GenBank/DDBJ whole genome shotgun (WGS) entry which is preliminary data.</text>
</comment>
<feature type="binding site" evidence="8">
    <location>
        <position position="5"/>
    </location>
    <ligand>
        <name>Mg(2+)</name>
        <dbReference type="ChEBI" id="CHEBI:18420"/>
    </ligand>
</feature>
<dbReference type="InterPro" id="IPR002716">
    <property type="entry name" value="PIN_dom"/>
</dbReference>
<evidence type="ECO:0000256" key="4">
    <source>
        <dbReference type="ARBA" id="ARBA00022723"/>
    </source>
</evidence>
<evidence type="ECO:0000256" key="7">
    <source>
        <dbReference type="ARBA" id="ARBA00038093"/>
    </source>
</evidence>
<organism evidence="10 11">
    <name type="scientific">Pseudoxanthomonas broegbernensis</name>
    <dbReference type="NCBI Taxonomy" id="83619"/>
    <lineage>
        <taxon>Bacteria</taxon>
        <taxon>Pseudomonadati</taxon>
        <taxon>Pseudomonadota</taxon>
        <taxon>Gammaproteobacteria</taxon>
        <taxon>Lysobacterales</taxon>
        <taxon>Lysobacteraceae</taxon>
        <taxon>Pseudoxanthomonas</taxon>
    </lineage>
</organism>
<dbReference type="GO" id="GO:0004540">
    <property type="term" value="F:RNA nuclease activity"/>
    <property type="evidence" value="ECO:0007669"/>
    <property type="project" value="InterPro"/>
</dbReference>
<evidence type="ECO:0000256" key="5">
    <source>
        <dbReference type="ARBA" id="ARBA00022801"/>
    </source>
</evidence>
<dbReference type="InterPro" id="IPR050556">
    <property type="entry name" value="Type_II_TA_system_RNase"/>
</dbReference>
<evidence type="ECO:0000256" key="6">
    <source>
        <dbReference type="ARBA" id="ARBA00022842"/>
    </source>
</evidence>
<gene>
    <name evidence="8" type="primary">vapC</name>
    <name evidence="10" type="ORF">B1992_04860</name>
</gene>
<dbReference type="PANTHER" id="PTHR33653">
    <property type="entry name" value="RIBONUCLEASE VAPC2"/>
    <property type="match status" value="1"/>
</dbReference>
<name>A0A7V8K7L2_9GAMM</name>
<proteinExistence type="inferred from homology"/>
<comment type="cofactor">
    <cofactor evidence="1 8">
        <name>Mg(2+)</name>
        <dbReference type="ChEBI" id="CHEBI:18420"/>
    </cofactor>
</comment>
<comment type="function">
    <text evidence="8">Toxic component of a toxin-antitoxin (TA) system. An RNase.</text>
</comment>
<keyword evidence="11" id="KW-1185">Reference proteome</keyword>
<dbReference type="RefSeq" id="WP_162310331.1">
    <property type="nucleotide sequence ID" value="NZ_JACHGU010000005.1"/>
</dbReference>
<evidence type="ECO:0000259" key="9">
    <source>
        <dbReference type="Pfam" id="PF01850"/>
    </source>
</evidence>
<dbReference type="Gene3D" id="3.40.50.1010">
    <property type="entry name" value="5'-nuclease"/>
    <property type="match status" value="1"/>
</dbReference>
<dbReference type="EC" id="3.1.-.-" evidence="8"/>
<dbReference type="PANTHER" id="PTHR33653:SF1">
    <property type="entry name" value="RIBONUCLEASE VAPC2"/>
    <property type="match status" value="1"/>
</dbReference>
<evidence type="ECO:0000256" key="3">
    <source>
        <dbReference type="ARBA" id="ARBA00022722"/>
    </source>
</evidence>
<evidence type="ECO:0000256" key="2">
    <source>
        <dbReference type="ARBA" id="ARBA00022649"/>
    </source>
</evidence>